<dbReference type="HOGENOM" id="CLU_481547_0_0_1"/>
<dbReference type="Proteomes" id="UP000031056">
    <property type="component" value="Unassembled WGS sequence"/>
</dbReference>
<name>A0A0B2UN00_9MICR</name>
<keyword evidence="3" id="KW-1185">Reference proteome</keyword>
<keyword evidence="1" id="KW-0175">Coiled coil</keyword>
<evidence type="ECO:0000313" key="3">
    <source>
        <dbReference type="Proteomes" id="UP000031056"/>
    </source>
</evidence>
<proteinExistence type="predicted"/>
<dbReference type="VEuPathDB" id="MicrosporidiaDB:M896_010950"/>
<evidence type="ECO:0000256" key="1">
    <source>
        <dbReference type="SAM" id="Coils"/>
    </source>
</evidence>
<dbReference type="RefSeq" id="XP_014564484.1">
    <property type="nucleotide sequence ID" value="XM_014708998.1"/>
</dbReference>
<comment type="caution">
    <text evidence="2">The sequence shown here is derived from an EMBL/GenBank/DDBJ whole genome shotgun (WGS) entry which is preliminary data.</text>
</comment>
<dbReference type="Gene3D" id="1.10.357.30">
    <property type="entry name" value="Exocyst complex subunit Sec15 C-terminal domain, N-terminal subdomain"/>
    <property type="match status" value="1"/>
</dbReference>
<protein>
    <submittedName>
        <fullName evidence="2">Uncharacterized protein</fullName>
    </submittedName>
</protein>
<dbReference type="InParanoid" id="A0A0B2UN00"/>
<sequence length="566" mass="66347">MKFSVEETERLRRMMRSQSKNEEIAELSKEIEKKEMAMMNSISEDYLNIINKCSSLDVIKTRLSSAMKVNNEFGMEISDGVLQYSGVISEMEENDLLDTRLDMLMEELKRILEFVESALYYEDVNKDEREDAMYYFKLVQNVHLLEKGLCIFRKYVFFANANQILMKVKNGVMSLMIRDVDLWVEWASNNVKQAGEEISEMFMTDQKRGHIFGALGSQRGLFVNRMLLCVLHESRRLGMDPVIIERINERRRKGIDYNLRRDDPRIVMDAAGFVLWSHYLTDLDDGFKTHNRFAFKALQDNEMVQKPENFMKVKDGLVCLRNLAMYLMIDSEDLDRIISNVAIGYFEKQGHISDGEHDAADVKMIGEAINVFIDECYEFVSNVTQYSNELDEMLGKKVDEYLCELIENNLDDIKEFGEAAAVVRRTLEHLEQKNNFYKDREYKCVKQLERNNKRFAKEMLDESIKRVDELFEEILTNRDFGILLLEMFLKTKEAKIPDEMCNKIKYELVIHIKDGFMMMTTNEMSPQDIRMVNGYLCSFYGYLKGAEPELQSILTEAVEMYKNEIK</sequence>
<dbReference type="EMBL" id="JOKQ01000001">
    <property type="protein sequence ID" value="KHN70442.1"/>
    <property type="molecule type" value="Genomic_DNA"/>
</dbReference>
<reference evidence="2 3" key="1">
    <citation type="journal article" date="2014" name="MBio">
        <title>The Ordospora colligata genome; evolution of extreme reduction in microsporidia and host-to-parasite horizontal gene transfer.</title>
        <authorList>
            <person name="Pombert J.-F."/>
            <person name="Haag K.L."/>
            <person name="Beidas S."/>
            <person name="Ebert D."/>
            <person name="Keeling P.J."/>
        </authorList>
    </citation>
    <scope>NUCLEOTIDE SEQUENCE [LARGE SCALE GENOMIC DNA]</scope>
    <source>
        <strain evidence="2 3">OC4</strain>
    </source>
</reference>
<evidence type="ECO:0000313" key="2">
    <source>
        <dbReference type="EMBL" id="KHN70442.1"/>
    </source>
</evidence>
<feature type="coiled-coil region" evidence="1">
    <location>
        <begin position="17"/>
        <end position="44"/>
    </location>
</feature>
<dbReference type="GeneID" id="26260938"/>
<gene>
    <name evidence="2" type="ORF">M896_010950</name>
</gene>
<dbReference type="InterPro" id="IPR042045">
    <property type="entry name" value="EXOC6/Sec15_C_dom1"/>
</dbReference>
<accession>A0A0B2UN00</accession>
<dbReference type="OrthoDB" id="2195779at2759"/>
<organism evidence="2 3">
    <name type="scientific">Ordospora colligata OC4</name>
    <dbReference type="NCBI Taxonomy" id="1354746"/>
    <lineage>
        <taxon>Eukaryota</taxon>
        <taxon>Fungi</taxon>
        <taxon>Fungi incertae sedis</taxon>
        <taxon>Microsporidia</taxon>
        <taxon>Ordosporidae</taxon>
        <taxon>Ordospora</taxon>
    </lineage>
</organism>
<feature type="coiled-coil region" evidence="1">
    <location>
        <begin position="420"/>
        <end position="465"/>
    </location>
</feature>
<dbReference type="AlphaFoldDB" id="A0A0B2UN00"/>